<gene>
    <name evidence="2" type="ORF">PMAYCL1PPCAC_08652</name>
</gene>
<evidence type="ECO:0000313" key="3">
    <source>
        <dbReference type="Proteomes" id="UP001328107"/>
    </source>
</evidence>
<feature type="compositionally biased region" description="Low complexity" evidence="1">
    <location>
        <begin position="22"/>
        <end position="57"/>
    </location>
</feature>
<comment type="caution">
    <text evidence="2">The sequence shown here is derived from an EMBL/GenBank/DDBJ whole genome shotgun (WGS) entry which is preliminary data.</text>
</comment>
<dbReference type="EMBL" id="BTRK01000002">
    <property type="protein sequence ID" value="GMR38457.1"/>
    <property type="molecule type" value="Genomic_DNA"/>
</dbReference>
<name>A0AAN4ZI62_9BILA</name>
<organism evidence="2 3">
    <name type="scientific">Pristionchus mayeri</name>
    <dbReference type="NCBI Taxonomy" id="1317129"/>
    <lineage>
        <taxon>Eukaryota</taxon>
        <taxon>Metazoa</taxon>
        <taxon>Ecdysozoa</taxon>
        <taxon>Nematoda</taxon>
        <taxon>Chromadorea</taxon>
        <taxon>Rhabditida</taxon>
        <taxon>Rhabditina</taxon>
        <taxon>Diplogasteromorpha</taxon>
        <taxon>Diplogasteroidea</taxon>
        <taxon>Neodiplogasteridae</taxon>
        <taxon>Pristionchus</taxon>
    </lineage>
</organism>
<accession>A0AAN4ZI62</accession>
<keyword evidence="3" id="KW-1185">Reference proteome</keyword>
<feature type="non-terminal residue" evidence="2">
    <location>
        <position position="130"/>
    </location>
</feature>
<evidence type="ECO:0000313" key="2">
    <source>
        <dbReference type="EMBL" id="GMR38457.1"/>
    </source>
</evidence>
<dbReference type="Proteomes" id="UP001328107">
    <property type="component" value="Unassembled WGS sequence"/>
</dbReference>
<feature type="region of interest" description="Disordered" evidence="1">
    <location>
        <begin position="1"/>
        <end position="57"/>
    </location>
</feature>
<evidence type="ECO:0000256" key="1">
    <source>
        <dbReference type="SAM" id="MobiDB-lite"/>
    </source>
</evidence>
<dbReference type="AlphaFoldDB" id="A0AAN4ZI62"/>
<sequence>MNPKLEDLLNHYKPTRKITVPEQSNQQRQNEHQQQQQQQQLHQQQQLYHHEQQQLSQEQYLQQFQHTRSDASWYIPPIVPHHLESPYSITTPPSYSNVQTIQKQSKGSSETVLNGDSKPVIICIAEAQVH</sequence>
<reference evidence="3" key="1">
    <citation type="submission" date="2022-10" db="EMBL/GenBank/DDBJ databases">
        <title>Genome assembly of Pristionchus species.</title>
        <authorList>
            <person name="Yoshida K."/>
            <person name="Sommer R.J."/>
        </authorList>
    </citation>
    <scope>NUCLEOTIDE SEQUENCE [LARGE SCALE GENOMIC DNA]</scope>
    <source>
        <strain evidence="3">RS5460</strain>
    </source>
</reference>
<feature type="compositionally biased region" description="Basic and acidic residues" evidence="1">
    <location>
        <begin position="1"/>
        <end position="10"/>
    </location>
</feature>
<protein>
    <submittedName>
        <fullName evidence="2">Uncharacterized protein</fullName>
    </submittedName>
</protein>
<proteinExistence type="predicted"/>